<dbReference type="HOGENOM" id="CLU_080357_1_0_4"/>
<evidence type="ECO:0008006" key="3">
    <source>
        <dbReference type="Google" id="ProtNLM"/>
    </source>
</evidence>
<evidence type="ECO:0000313" key="1">
    <source>
        <dbReference type="EMBL" id="CAL60370.1"/>
    </source>
</evidence>
<dbReference type="OrthoDB" id="8686017at2"/>
<dbReference type="eggNOG" id="ENOG50335NT">
    <property type="taxonomic scope" value="Bacteria"/>
</dbReference>
<keyword evidence="2" id="KW-1185">Reference proteome</keyword>
<reference evidence="1 2" key="1">
    <citation type="journal article" date="2007" name="PLoS Genet.">
        <title>A tale of two oxidation states: bacterial colonization of arsenic-rich environments.</title>
        <authorList>
            <person name="Muller D."/>
            <person name="Medigue C."/>
            <person name="Koechler S."/>
            <person name="Barbe V."/>
            <person name="Barakat M."/>
            <person name="Talla E."/>
            <person name="Bonnefoy V."/>
            <person name="Krin E."/>
            <person name="Arsene-Ploetze F."/>
            <person name="Carapito C."/>
            <person name="Chandler M."/>
            <person name="Cournoyer B."/>
            <person name="Cruveiller S."/>
            <person name="Dossat C."/>
            <person name="Duval S."/>
            <person name="Heymann M."/>
            <person name="Leize E."/>
            <person name="Lieutaud A."/>
            <person name="Lievremont D."/>
            <person name="Makita Y."/>
            <person name="Mangenot S."/>
            <person name="Nitschke W."/>
            <person name="Ortet P."/>
            <person name="Perdrial N."/>
            <person name="Schoepp B."/>
            <person name="Siguier N."/>
            <person name="Simeonova D.D."/>
            <person name="Rouy Z."/>
            <person name="Segurens B."/>
            <person name="Turlin E."/>
            <person name="Vallenet D."/>
            <person name="Van Dorsselaer A."/>
            <person name="Weiss S."/>
            <person name="Weissenbach J."/>
            <person name="Lett M.C."/>
            <person name="Danchin A."/>
            <person name="Bertin P.N."/>
        </authorList>
    </citation>
    <scope>NUCLEOTIDE SEQUENCE [LARGE SCALE GENOMIC DNA]</scope>
    <source>
        <strain evidence="2">ULPAs1</strain>
    </source>
</reference>
<dbReference type="Proteomes" id="UP000006697">
    <property type="component" value="Chromosome"/>
</dbReference>
<dbReference type="AlphaFoldDB" id="A4G1I3"/>
<gene>
    <name evidence="1" type="ordered locus">HEAR0135</name>
</gene>
<name>A4G1I3_HERAR</name>
<proteinExistence type="predicted"/>
<dbReference type="EMBL" id="CU207211">
    <property type="protein sequence ID" value="CAL60370.1"/>
    <property type="molecule type" value="Genomic_DNA"/>
</dbReference>
<dbReference type="STRING" id="204773.HEAR0135"/>
<organism evidence="1 2">
    <name type="scientific">Herminiimonas arsenicoxydans</name>
    <dbReference type="NCBI Taxonomy" id="204773"/>
    <lineage>
        <taxon>Bacteria</taxon>
        <taxon>Pseudomonadati</taxon>
        <taxon>Pseudomonadota</taxon>
        <taxon>Betaproteobacteria</taxon>
        <taxon>Burkholderiales</taxon>
        <taxon>Oxalobacteraceae</taxon>
        <taxon>Herminiimonas</taxon>
    </lineage>
</organism>
<dbReference type="KEGG" id="har:HEAR0135"/>
<protein>
    <recommendedName>
        <fullName evidence="3">Transmembrane protein</fullName>
    </recommendedName>
</protein>
<sequence length="192" mass="20793">MFTSHPIYIHMKLPLALFRHATLVATVLFLSACSPKYDWREVHSDNASYVIALPTKPTTFSRKIDLNGIPASMTMVASEVDGVTFAVGTAELSDATQAQVSAAAMKTALVNNISGKISQEKVLTMPQSMQAPGTVAVTEIEATGPAANGQTRILFARFIAKEKRVYQLVVTGPEKAVGRDIVDTFFQSFKLN</sequence>
<evidence type="ECO:0000313" key="2">
    <source>
        <dbReference type="Proteomes" id="UP000006697"/>
    </source>
</evidence>
<accession>A4G1I3</accession>